<dbReference type="Proteomes" id="UP000819052">
    <property type="component" value="Unassembled WGS sequence"/>
</dbReference>
<organism evidence="2 3">
    <name type="scientific">Massilia aquatica</name>
    <dbReference type="NCBI Taxonomy" id="2609000"/>
    <lineage>
        <taxon>Bacteria</taxon>
        <taxon>Pseudomonadati</taxon>
        <taxon>Pseudomonadota</taxon>
        <taxon>Betaproteobacteria</taxon>
        <taxon>Burkholderiales</taxon>
        <taxon>Oxalobacteraceae</taxon>
        <taxon>Telluria group</taxon>
        <taxon>Massilia</taxon>
    </lineage>
</organism>
<accession>A0ABX0M1I3</accession>
<name>A0ABX0M1I3_9BURK</name>
<proteinExistence type="predicted"/>
<feature type="transmembrane region" description="Helical" evidence="1">
    <location>
        <begin position="81"/>
        <end position="99"/>
    </location>
</feature>
<evidence type="ECO:0000256" key="1">
    <source>
        <dbReference type="SAM" id="Phobius"/>
    </source>
</evidence>
<gene>
    <name evidence="2" type="ORF">F1609_12755</name>
</gene>
<comment type="caution">
    <text evidence="2">The sequence shown here is derived from an EMBL/GenBank/DDBJ whole genome shotgun (WGS) entry which is preliminary data.</text>
</comment>
<dbReference type="RefSeq" id="WP_167076823.1">
    <property type="nucleotide sequence ID" value="NZ_VVIW01000006.1"/>
</dbReference>
<keyword evidence="1" id="KW-1133">Transmembrane helix</keyword>
<sequence length="137" mass="14642">MTDLTRQEVDAKIAALEAKNATSEARVDARLANFDTSVKTGFAELRTSFAELRTDMAAQNGKIQTQMTELRAEMHKGTVDIIKWVIGVGLASIGAMFTISRMTEKPPAQAAAQAAPFIITIPQAATPATTPVPVPTK</sequence>
<protein>
    <recommendedName>
        <fullName evidence="4">DUF1640 domain-containing protein</fullName>
    </recommendedName>
</protein>
<evidence type="ECO:0008006" key="4">
    <source>
        <dbReference type="Google" id="ProtNLM"/>
    </source>
</evidence>
<keyword evidence="1" id="KW-0812">Transmembrane</keyword>
<evidence type="ECO:0000313" key="2">
    <source>
        <dbReference type="EMBL" id="NHZ41021.1"/>
    </source>
</evidence>
<keyword evidence="3" id="KW-1185">Reference proteome</keyword>
<reference evidence="2 3" key="1">
    <citation type="submission" date="2019-09" db="EMBL/GenBank/DDBJ databases">
        <title>Taxonomy of Antarctic Massilia spp.: description of Massilia rubra sp. nov., Massilia aquatica sp. nov., Massilia mucilaginosa sp. nov., Massilia frigida sp. nov. isolated from streams, lakes and regoliths.</title>
        <authorList>
            <person name="Holochova P."/>
            <person name="Sedlacek I."/>
            <person name="Kralova S."/>
            <person name="Maslanova I."/>
            <person name="Busse H.-J."/>
            <person name="Stankova E."/>
            <person name="Vrbovska V."/>
            <person name="Kovarovic V."/>
            <person name="Bartak M."/>
            <person name="Svec P."/>
            <person name="Pantucek R."/>
        </authorList>
    </citation>
    <scope>NUCLEOTIDE SEQUENCE [LARGE SCALE GENOMIC DNA]</scope>
    <source>
        <strain evidence="2 3">CCM 8693</strain>
    </source>
</reference>
<keyword evidence="1" id="KW-0472">Membrane</keyword>
<evidence type="ECO:0000313" key="3">
    <source>
        <dbReference type="Proteomes" id="UP000819052"/>
    </source>
</evidence>
<dbReference type="EMBL" id="VVIW01000006">
    <property type="protein sequence ID" value="NHZ41021.1"/>
    <property type="molecule type" value="Genomic_DNA"/>
</dbReference>